<protein>
    <submittedName>
        <fullName evidence="2">Uncharacterized protein</fullName>
    </submittedName>
</protein>
<organism evidence="2 3">
    <name type="scientific">Tinamus guttatus</name>
    <name type="common">White-throated tinamou</name>
    <dbReference type="NCBI Taxonomy" id="94827"/>
    <lineage>
        <taxon>Eukaryota</taxon>
        <taxon>Metazoa</taxon>
        <taxon>Chordata</taxon>
        <taxon>Craniata</taxon>
        <taxon>Vertebrata</taxon>
        <taxon>Euteleostomi</taxon>
        <taxon>Archelosauria</taxon>
        <taxon>Archosauria</taxon>
        <taxon>Dinosauria</taxon>
        <taxon>Saurischia</taxon>
        <taxon>Theropoda</taxon>
        <taxon>Coelurosauria</taxon>
        <taxon>Aves</taxon>
        <taxon>Palaeognathae</taxon>
        <taxon>Tinamiformes</taxon>
        <taxon>Tinamidae</taxon>
        <taxon>Tinamus</taxon>
    </lineage>
</organism>
<dbReference type="Proteomes" id="UP000053641">
    <property type="component" value="Unassembled WGS sequence"/>
</dbReference>
<dbReference type="AlphaFoldDB" id="A0A099ZHN8"/>
<dbReference type="EMBL" id="KL893859">
    <property type="protein sequence ID" value="KGL81301.1"/>
    <property type="molecule type" value="Genomic_DNA"/>
</dbReference>
<reference evidence="2 3" key="1">
    <citation type="submission" date="2014-06" db="EMBL/GenBank/DDBJ databases">
        <title>Genome evolution of avian class.</title>
        <authorList>
            <person name="Zhang G."/>
            <person name="Li C."/>
        </authorList>
    </citation>
    <scope>NUCLEOTIDE SEQUENCE [LARGE SCALE GENOMIC DNA]</scope>
    <source>
        <strain evidence="2">BGI_N309</strain>
    </source>
</reference>
<gene>
    <name evidence="2" type="ORF">N309_05331</name>
</gene>
<feature type="region of interest" description="Disordered" evidence="1">
    <location>
        <begin position="101"/>
        <end position="126"/>
    </location>
</feature>
<accession>A0A099ZHN8</accession>
<evidence type="ECO:0000256" key="1">
    <source>
        <dbReference type="SAM" id="MobiDB-lite"/>
    </source>
</evidence>
<proteinExistence type="predicted"/>
<feature type="non-terminal residue" evidence="2">
    <location>
        <position position="126"/>
    </location>
</feature>
<name>A0A099ZHN8_TINGU</name>
<evidence type="ECO:0000313" key="3">
    <source>
        <dbReference type="Proteomes" id="UP000053641"/>
    </source>
</evidence>
<sequence length="126" mass="13864">MNLSDSLESSTVRCSVGLLLGSSLTDLPVSRTLGTEDCKIPKKSSACPENVLTFKERSAEEILEGRNQAELCSKEHFQSPSLKKPDTWPLQDLTNVGSLCSPSSEEALGRRPKRRREPACYAEPKL</sequence>
<keyword evidence="3" id="KW-1185">Reference proteome</keyword>
<evidence type="ECO:0000313" key="2">
    <source>
        <dbReference type="EMBL" id="KGL81301.1"/>
    </source>
</evidence>